<evidence type="ECO:0000259" key="1">
    <source>
        <dbReference type="SMART" id="SM00421"/>
    </source>
</evidence>
<reference evidence="2 3" key="1">
    <citation type="submission" date="2018-07" db="EMBL/GenBank/DDBJ databases">
        <title>Halioglobus sp. genome submission.</title>
        <authorList>
            <person name="Ye M.-Q."/>
            <person name="Du Z.-J."/>
        </authorList>
    </citation>
    <scope>NUCLEOTIDE SEQUENCE [LARGE SCALE GENOMIC DNA]</scope>
    <source>
        <strain evidence="2 3">U0301</strain>
    </source>
</reference>
<dbReference type="Proteomes" id="UP000265509">
    <property type="component" value="Unassembled WGS sequence"/>
</dbReference>
<dbReference type="RefSeq" id="WP_117954913.1">
    <property type="nucleotide sequence ID" value="NZ_QRAN01000012.1"/>
</dbReference>
<dbReference type="GO" id="GO:0006355">
    <property type="term" value="P:regulation of DNA-templated transcription"/>
    <property type="evidence" value="ECO:0007669"/>
    <property type="project" value="InterPro"/>
</dbReference>
<accession>A0A3L7DV84</accession>
<evidence type="ECO:0000313" key="3">
    <source>
        <dbReference type="Proteomes" id="UP000265509"/>
    </source>
</evidence>
<dbReference type="OrthoDB" id="5497412at2"/>
<gene>
    <name evidence="2" type="ORF">DWB85_11990</name>
</gene>
<dbReference type="InterPro" id="IPR036388">
    <property type="entry name" value="WH-like_DNA-bd_sf"/>
</dbReference>
<dbReference type="AlphaFoldDB" id="A0A3L7DV84"/>
<proteinExistence type="predicted"/>
<feature type="domain" description="HTH luxR-type" evidence="1">
    <location>
        <begin position="323"/>
        <end position="380"/>
    </location>
</feature>
<dbReference type="SUPFAM" id="SSF46894">
    <property type="entry name" value="C-terminal effector domain of the bipartite response regulators"/>
    <property type="match status" value="1"/>
</dbReference>
<protein>
    <submittedName>
        <fullName evidence="2">Helix-turn-helix transcriptional regulator</fullName>
    </submittedName>
</protein>
<evidence type="ECO:0000313" key="2">
    <source>
        <dbReference type="EMBL" id="RLQ21478.1"/>
    </source>
</evidence>
<dbReference type="Gene3D" id="1.10.10.10">
    <property type="entry name" value="Winged helix-like DNA-binding domain superfamily/Winged helix DNA-binding domain"/>
    <property type="match status" value="1"/>
</dbReference>
<comment type="caution">
    <text evidence="2">The sequence shown here is derived from an EMBL/GenBank/DDBJ whole genome shotgun (WGS) entry which is preliminary data.</text>
</comment>
<organism evidence="2 3">
    <name type="scientific">Seongchinamella sediminis</name>
    <dbReference type="NCBI Taxonomy" id="2283635"/>
    <lineage>
        <taxon>Bacteria</taxon>
        <taxon>Pseudomonadati</taxon>
        <taxon>Pseudomonadota</taxon>
        <taxon>Gammaproteobacteria</taxon>
        <taxon>Cellvibrionales</taxon>
        <taxon>Halieaceae</taxon>
        <taxon>Seongchinamella</taxon>
    </lineage>
</organism>
<dbReference type="EMBL" id="QRAN01000012">
    <property type="protein sequence ID" value="RLQ21478.1"/>
    <property type="molecule type" value="Genomic_DNA"/>
</dbReference>
<keyword evidence="3" id="KW-1185">Reference proteome</keyword>
<name>A0A3L7DV84_9GAMM</name>
<dbReference type="InterPro" id="IPR000792">
    <property type="entry name" value="Tscrpt_reg_LuxR_C"/>
</dbReference>
<sequence length="388" mass="42236">MAPPFPHPRYDELLGLIYQGPLEDRPWQSALPLLRVLFDAQVASLVLRPPSAEDRGAILNCVRPEPGHIGDDLADPEAWQAASYREEFFSLDPFVNLPPDKVVSLEDVLSDEELVASEYYRQYLEPVGLFRILGVDTVEPGGMVARLRFSRRKSEASFSSEERQLLAMITPHLRRAIQIHAALNRATSERDVYAGAVAQLAMASIILDGQARVLSANPVAQALLDEGDGLSLRGERLHIDGRDSHQELQQAVAGVVRTQHRGEPSVVKALRVPRSAGRSDLGLVVRPVPASEWSEGQSSPSAAIFISDPDLHESASRQALAELFELTPAEANLAILLARGLSLAEASTAQNISQHTARAQLKSIFAKTGVSRQAELVRLIIKSVAALG</sequence>
<dbReference type="InterPro" id="IPR016032">
    <property type="entry name" value="Sig_transdc_resp-reg_C-effctor"/>
</dbReference>
<dbReference type="SMART" id="SM00421">
    <property type="entry name" value="HTH_LUXR"/>
    <property type="match status" value="1"/>
</dbReference>
<dbReference type="GO" id="GO:0003677">
    <property type="term" value="F:DNA binding"/>
    <property type="evidence" value="ECO:0007669"/>
    <property type="project" value="InterPro"/>
</dbReference>